<keyword evidence="2" id="KW-1185">Reference proteome</keyword>
<name>A0A540LAK8_MALBA</name>
<comment type="caution">
    <text evidence="1">The sequence shown here is derived from an EMBL/GenBank/DDBJ whole genome shotgun (WGS) entry which is preliminary data.</text>
</comment>
<dbReference type="Proteomes" id="UP000315295">
    <property type="component" value="Unassembled WGS sequence"/>
</dbReference>
<accession>A0A540LAK8</accession>
<sequence>MQLKMAVVQIKLPRNKKHAVVKQMRGDIALPLQSGHDIRVEHGLEQRKF</sequence>
<protein>
    <submittedName>
        <fullName evidence="1">Uncharacterized protein</fullName>
    </submittedName>
</protein>
<organism evidence="1 2">
    <name type="scientific">Malus baccata</name>
    <name type="common">Siberian crab apple</name>
    <name type="synonym">Pyrus baccata</name>
    <dbReference type="NCBI Taxonomy" id="106549"/>
    <lineage>
        <taxon>Eukaryota</taxon>
        <taxon>Viridiplantae</taxon>
        <taxon>Streptophyta</taxon>
        <taxon>Embryophyta</taxon>
        <taxon>Tracheophyta</taxon>
        <taxon>Spermatophyta</taxon>
        <taxon>Magnoliopsida</taxon>
        <taxon>eudicotyledons</taxon>
        <taxon>Gunneridae</taxon>
        <taxon>Pentapetalae</taxon>
        <taxon>rosids</taxon>
        <taxon>fabids</taxon>
        <taxon>Rosales</taxon>
        <taxon>Rosaceae</taxon>
        <taxon>Amygdaloideae</taxon>
        <taxon>Maleae</taxon>
        <taxon>Malus</taxon>
    </lineage>
</organism>
<dbReference type="InterPro" id="IPR042277">
    <property type="entry name" value="IST1-like"/>
</dbReference>
<evidence type="ECO:0000313" key="1">
    <source>
        <dbReference type="EMBL" id="TQD83526.1"/>
    </source>
</evidence>
<dbReference type="AlphaFoldDB" id="A0A540LAK8"/>
<gene>
    <name evidence="1" type="ORF">C1H46_030907</name>
</gene>
<dbReference type="Gene3D" id="1.20.1260.60">
    <property type="entry name" value="Vacuolar protein sorting-associated protein Ist1"/>
    <property type="match status" value="1"/>
</dbReference>
<evidence type="ECO:0000313" key="2">
    <source>
        <dbReference type="Proteomes" id="UP000315295"/>
    </source>
</evidence>
<dbReference type="STRING" id="106549.A0A540LAK8"/>
<dbReference type="EMBL" id="VIEB01000674">
    <property type="protein sequence ID" value="TQD83526.1"/>
    <property type="molecule type" value="Genomic_DNA"/>
</dbReference>
<proteinExistence type="predicted"/>
<reference evidence="1 2" key="1">
    <citation type="journal article" date="2019" name="G3 (Bethesda)">
        <title>Sequencing of a Wild Apple (Malus baccata) Genome Unravels the Differences Between Cultivated and Wild Apple Species Regarding Disease Resistance and Cold Tolerance.</title>
        <authorList>
            <person name="Chen X."/>
        </authorList>
    </citation>
    <scope>NUCLEOTIDE SEQUENCE [LARGE SCALE GENOMIC DNA]</scope>
    <source>
        <strain evidence="2">cv. Shandingzi</strain>
        <tissue evidence="1">Leaves</tissue>
    </source>
</reference>